<dbReference type="KEGG" id="lbc:LACBIDRAFT_294869"/>
<reference evidence="2 3" key="1">
    <citation type="journal article" date="2008" name="Nature">
        <title>The genome of Laccaria bicolor provides insights into mycorrhizal symbiosis.</title>
        <authorList>
            <person name="Martin F."/>
            <person name="Aerts A."/>
            <person name="Ahren D."/>
            <person name="Brun A."/>
            <person name="Danchin E.G.J."/>
            <person name="Duchaussoy F."/>
            <person name="Gibon J."/>
            <person name="Kohler A."/>
            <person name="Lindquist E."/>
            <person name="Pereda V."/>
            <person name="Salamov A."/>
            <person name="Shapiro H.J."/>
            <person name="Wuyts J."/>
            <person name="Blaudez D."/>
            <person name="Buee M."/>
            <person name="Brokstein P."/>
            <person name="Canbaeck B."/>
            <person name="Cohen D."/>
            <person name="Courty P.E."/>
            <person name="Coutinho P.M."/>
            <person name="Delaruelle C."/>
            <person name="Detter J.C."/>
            <person name="Deveau A."/>
            <person name="DiFazio S."/>
            <person name="Duplessis S."/>
            <person name="Fraissinet-Tachet L."/>
            <person name="Lucic E."/>
            <person name="Frey-Klett P."/>
            <person name="Fourrey C."/>
            <person name="Feussner I."/>
            <person name="Gay G."/>
            <person name="Grimwood J."/>
            <person name="Hoegger P.J."/>
            <person name="Jain P."/>
            <person name="Kilaru S."/>
            <person name="Labbe J."/>
            <person name="Lin Y.C."/>
            <person name="Legue V."/>
            <person name="Le Tacon F."/>
            <person name="Marmeisse R."/>
            <person name="Melayah D."/>
            <person name="Montanini B."/>
            <person name="Muratet M."/>
            <person name="Nehls U."/>
            <person name="Niculita-Hirzel H."/>
            <person name="Oudot-Le Secq M.P."/>
            <person name="Peter M."/>
            <person name="Quesneville H."/>
            <person name="Rajashekar B."/>
            <person name="Reich M."/>
            <person name="Rouhier N."/>
            <person name="Schmutz J."/>
            <person name="Yin T."/>
            <person name="Chalot M."/>
            <person name="Henrissat B."/>
            <person name="Kuees U."/>
            <person name="Lucas S."/>
            <person name="Van de Peer Y."/>
            <person name="Podila G.K."/>
            <person name="Polle A."/>
            <person name="Pukkila P.J."/>
            <person name="Richardson P.M."/>
            <person name="Rouze P."/>
            <person name="Sanders I.R."/>
            <person name="Stajich J.E."/>
            <person name="Tunlid A."/>
            <person name="Tuskan G."/>
            <person name="Grigoriev I.V."/>
        </authorList>
    </citation>
    <scope>NUCLEOTIDE SEQUENCE [LARGE SCALE GENOMIC DNA]</scope>
    <source>
        <strain evidence="3">S238N-H82 / ATCC MYA-4686</strain>
    </source>
</reference>
<accession>B0DJG6</accession>
<evidence type="ECO:0000313" key="3">
    <source>
        <dbReference type="Proteomes" id="UP000001194"/>
    </source>
</evidence>
<sequence>MPETQTHKRHQGIPADIRERMMSSLNVLRDKYSGIDKTEEEMAEVEKNIDECHRFLEERIKVTFSDASKVELENLNVKTGQLIFNPRKIDQLAQARAQHVVVGEQLKDLGSRLQKIYRRVNMMIGARMIFEAILMSLGDIITTLSPNRGFVIIPEMKPKDALFTNRGYQVKFTGTIDYVVIQCEKGKNGDYQEFLVGETRTELEGVFRRAAGHFFLIEAELRSPEWDELIPEAVAQAMTISSNANLNTVRFCVSDGTYFAFYVLKKKRGVFTYYGSIFRKVHPDDDNFDDELQVIINLLLEWLQPTRTDLYQLKENRSRGPRMSFTFLLP</sequence>
<dbReference type="InParanoid" id="B0DJG6"/>
<dbReference type="EMBL" id="DS547114">
    <property type="protein sequence ID" value="EDR05116.1"/>
    <property type="molecule type" value="Genomic_DNA"/>
</dbReference>
<feature type="coiled-coil region" evidence="1">
    <location>
        <begin position="28"/>
        <end position="55"/>
    </location>
</feature>
<protein>
    <submittedName>
        <fullName evidence="2">Predicted protein</fullName>
    </submittedName>
</protein>
<evidence type="ECO:0000256" key="1">
    <source>
        <dbReference type="SAM" id="Coils"/>
    </source>
</evidence>
<keyword evidence="3" id="KW-1185">Reference proteome</keyword>
<dbReference type="RefSeq" id="XP_001884081.1">
    <property type="nucleotide sequence ID" value="XM_001884046.1"/>
</dbReference>
<dbReference type="HOGENOM" id="CLU_074865_0_0_1"/>
<dbReference type="Proteomes" id="UP000001194">
    <property type="component" value="Unassembled WGS sequence"/>
</dbReference>
<dbReference type="GeneID" id="6079774"/>
<gene>
    <name evidence="2" type="ORF">LACBIDRAFT_294869</name>
</gene>
<dbReference type="AlphaFoldDB" id="B0DJG6"/>
<name>B0DJG6_LACBS</name>
<proteinExistence type="predicted"/>
<evidence type="ECO:0000313" key="2">
    <source>
        <dbReference type="EMBL" id="EDR05116.1"/>
    </source>
</evidence>
<organism evidence="3">
    <name type="scientific">Laccaria bicolor (strain S238N-H82 / ATCC MYA-4686)</name>
    <name type="common">Bicoloured deceiver</name>
    <name type="synonym">Laccaria laccata var. bicolor</name>
    <dbReference type="NCBI Taxonomy" id="486041"/>
    <lineage>
        <taxon>Eukaryota</taxon>
        <taxon>Fungi</taxon>
        <taxon>Dikarya</taxon>
        <taxon>Basidiomycota</taxon>
        <taxon>Agaricomycotina</taxon>
        <taxon>Agaricomycetes</taxon>
        <taxon>Agaricomycetidae</taxon>
        <taxon>Agaricales</taxon>
        <taxon>Agaricineae</taxon>
        <taxon>Hydnangiaceae</taxon>
        <taxon>Laccaria</taxon>
    </lineage>
</organism>
<keyword evidence="1" id="KW-0175">Coiled coil</keyword>
<dbReference type="OrthoDB" id="3144838at2759"/>